<evidence type="ECO:0000256" key="2">
    <source>
        <dbReference type="ARBA" id="ARBA00008791"/>
    </source>
</evidence>
<evidence type="ECO:0000259" key="5">
    <source>
        <dbReference type="Pfam" id="PF00582"/>
    </source>
</evidence>
<keyword evidence="3" id="KW-0963">Cytoplasm</keyword>
<proteinExistence type="inferred from homology"/>
<dbReference type="SUPFAM" id="SSF52402">
    <property type="entry name" value="Adenine nucleotide alpha hydrolases-like"/>
    <property type="match status" value="2"/>
</dbReference>
<feature type="domain" description="UspA" evidence="5">
    <location>
        <begin position="51"/>
        <end position="124"/>
    </location>
</feature>
<dbReference type="InterPro" id="IPR006016">
    <property type="entry name" value="UspA"/>
</dbReference>
<reference evidence="7" key="1">
    <citation type="journal article" date="2019" name="Int. J. Syst. Evol. Microbiol.">
        <title>The Global Catalogue of Microorganisms (GCM) 10K type strain sequencing project: providing services to taxonomists for standard genome sequencing and annotation.</title>
        <authorList>
            <consortium name="The Broad Institute Genomics Platform"/>
            <consortium name="The Broad Institute Genome Sequencing Center for Infectious Disease"/>
            <person name="Wu L."/>
            <person name="Ma J."/>
        </authorList>
    </citation>
    <scope>NUCLEOTIDE SEQUENCE [LARGE SCALE GENOMIC DNA]</scope>
    <source>
        <strain evidence="7">KCTC 42447</strain>
    </source>
</reference>
<evidence type="ECO:0000313" key="6">
    <source>
        <dbReference type="EMBL" id="MFC3607359.1"/>
    </source>
</evidence>
<comment type="subcellular location">
    <subcellularLocation>
        <location evidence="1">Cytoplasm</location>
    </subcellularLocation>
</comment>
<comment type="caution">
    <text evidence="6">The sequence shown here is derived from an EMBL/GenBank/DDBJ whole genome shotgun (WGS) entry which is preliminary data.</text>
</comment>
<dbReference type="Pfam" id="PF00582">
    <property type="entry name" value="Usp"/>
    <property type="match status" value="2"/>
</dbReference>
<dbReference type="Gene3D" id="3.40.50.12370">
    <property type="match status" value="1"/>
</dbReference>
<feature type="domain" description="UspA" evidence="5">
    <location>
        <begin position="133"/>
        <end position="272"/>
    </location>
</feature>
<keyword evidence="7" id="KW-1185">Reference proteome</keyword>
<organism evidence="6 7">
    <name type="scientific">Stutzerimonas tarimensis</name>
    <dbReference type="NCBI Taxonomy" id="1507735"/>
    <lineage>
        <taxon>Bacteria</taxon>
        <taxon>Pseudomonadati</taxon>
        <taxon>Pseudomonadota</taxon>
        <taxon>Gammaproteobacteria</taxon>
        <taxon>Pseudomonadales</taxon>
        <taxon>Pseudomonadaceae</taxon>
        <taxon>Stutzerimonas</taxon>
    </lineage>
</organism>
<dbReference type="RefSeq" id="WP_386362356.1">
    <property type="nucleotide sequence ID" value="NZ_JBHRXZ010000016.1"/>
</dbReference>
<evidence type="ECO:0000256" key="4">
    <source>
        <dbReference type="ARBA" id="ARBA00037131"/>
    </source>
</evidence>
<accession>A0ABV7T3X2</accession>
<evidence type="ECO:0000256" key="3">
    <source>
        <dbReference type="ARBA" id="ARBA00022490"/>
    </source>
</evidence>
<evidence type="ECO:0000256" key="1">
    <source>
        <dbReference type="ARBA" id="ARBA00004496"/>
    </source>
</evidence>
<dbReference type="PANTHER" id="PTHR47892:SF1">
    <property type="entry name" value="UNIVERSAL STRESS PROTEIN E"/>
    <property type="match status" value="1"/>
</dbReference>
<protein>
    <submittedName>
        <fullName evidence="6">Universal stress protein</fullName>
    </submittedName>
</protein>
<comment type="similarity">
    <text evidence="2">Belongs to the universal stress protein A family.</text>
</comment>
<dbReference type="EMBL" id="JBHRXZ010000016">
    <property type="protein sequence ID" value="MFC3607359.1"/>
    <property type="molecule type" value="Genomic_DNA"/>
</dbReference>
<gene>
    <name evidence="6" type="ORF">ACFOMF_06175</name>
</gene>
<name>A0ABV7T3X2_9GAMM</name>
<dbReference type="Proteomes" id="UP001595630">
    <property type="component" value="Unassembled WGS sequence"/>
</dbReference>
<comment type="function">
    <text evidence="4">Required for resistance to DNA-damaging agents.</text>
</comment>
<evidence type="ECO:0000313" key="7">
    <source>
        <dbReference type="Proteomes" id="UP001595630"/>
    </source>
</evidence>
<sequence>MREVRSILVVMEPDQAHGLALPRASQIASTTGSELHLLVCDKRDSHDQYLKRLADQLRDEGHTVSTRQEWLDKNYQTIIEAQQAEGCGLVIKEHQPETPLKRALLTPDDWKLLRFCPCPVLMVKTASSWSGGNVLAAVDVGNSDAEHLALHSSIVSCGYDLASLSNGALHVLSAHPSAMLSTVDPTYGLKETLEERYRDACRAFQSEYGIGDEQLHIVEGPADAIIPQVASQLQAVVTVIGSVARTGLSGVLMGNTAEVALDALDTDVLVLKPDDIVAHLEELAAHR</sequence>
<dbReference type="PANTHER" id="PTHR47892">
    <property type="entry name" value="UNIVERSAL STRESS PROTEIN E"/>
    <property type="match status" value="1"/>
</dbReference>